<organism evidence="2 3">
    <name type="scientific">Botryosphaeria dothidea</name>
    <dbReference type="NCBI Taxonomy" id="55169"/>
    <lineage>
        <taxon>Eukaryota</taxon>
        <taxon>Fungi</taxon>
        <taxon>Dikarya</taxon>
        <taxon>Ascomycota</taxon>
        <taxon>Pezizomycotina</taxon>
        <taxon>Dothideomycetes</taxon>
        <taxon>Dothideomycetes incertae sedis</taxon>
        <taxon>Botryosphaeriales</taxon>
        <taxon>Botryosphaeriaceae</taxon>
        <taxon>Botryosphaeria</taxon>
    </lineage>
</organism>
<evidence type="ECO:0000313" key="2">
    <source>
        <dbReference type="EMBL" id="KAF4303780.1"/>
    </source>
</evidence>
<comment type="caution">
    <text evidence="2">The sequence shown here is derived from an EMBL/GenBank/DDBJ whole genome shotgun (WGS) entry which is preliminary data.</text>
</comment>
<keyword evidence="3" id="KW-1185">Reference proteome</keyword>
<evidence type="ECO:0000256" key="1">
    <source>
        <dbReference type="SAM" id="Coils"/>
    </source>
</evidence>
<feature type="coiled-coil region" evidence="1">
    <location>
        <begin position="187"/>
        <end position="258"/>
    </location>
</feature>
<dbReference type="EMBL" id="WWBZ02000051">
    <property type="protein sequence ID" value="KAF4303780.1"/>
    <property type="molecule type" value="Genomic_DNA"/>
</dbReference>
<keyword evidence="1" id="KW-0175">Coiled coil</keyword>
<feature type="coiled-coil region" evidence="1">
    <location>
        <begin position="93"/>
        <end position="127"/>
    </location>
</feature>
<accession>A0A8H4IMG4</accession>
<proteinExistence type="predicted"/>
<protein>
    <submittedName>
        <fullName evidence="2">Uncharacterized protein</fullName>
    </submittedName>
</protein>
<gene>
    <name evidence="2" type="ORF">GTA08_BOTSDO08235</name>
</gene>
<name>A0A8H4IMG4_9PEZI</name>
<reference evidence="2" key="1">
    <citation type="submission" date="2020-04" db="EMBL/GenBank/DDBJ databases">
        <title>Genome Assembly and Annotation of Botryosphaeria dothidea sdau 11-99, a Latent Pathogen of Apple Fruit Ring Rot in China.</title>
        <authorList>
            <person name="Yu C."/>
            <person name="Diao Y."/>
            <person name="Lu Q."/>
            <person name="Zhao J."/>
            <person name="Cui S."/>
            <person name="Peng C."/>
            <person name="He B."/>
            <person name="Liu H."/>
        </authorList>
    </citation>
    <scope>NUCLEOTIDE SEQUENCE [LARGE SCALE GENOMIC DNA]</scope>
    <source>
        <strain evidence="2">Sdau11-99</strain>
    </source>
</reference>
<sequence length="467" mass="53826">MANAAEIQRSAELEAKYKQKKATLCAELEQEKVQFFAVQKQDMENFKSQEHAKIQLEIQAQTSKDMEVYSKEKETQLRKAIQEEYSTALMGDQKKAKADKDQYEQRIHELEQERRCLSLEKQNLELRSSQSSQKLKLMKTQLQAADSALSKAKALISIKTAEIEELTHALDGKVFNPAGNSNVVALMAETEVQKQELQHMKSRLQTAKRREEDLTNEKSQAYNTAKTDHRLELMKSKQDNLQAQLQSANELKDAIRDMNLDLKIQIKATKSSLSSAKRKTAEADILNIKELQDIDSWASLHSAMLTQYHKEVKMTTDLLHRVDIMCEYRRDFVHGLCNILNIKNFLPAATNEAPFITWPEKLRDDLLLEKIQKIIRNNIQDNRSLQKEDRELDATIKDLTVTAEPFTAHHKKCSRRWKKEAAKSKSLLRDHYNLARRLIFLIIKICDTLGIISMNDQAFIDALEADD</sequence>
<dbReference type="AlphaFoldDB" id="A0A8H4IMG4"/>
<evidence type="ECO:0000313" key="3">
    <source>
        <dbReference type="Proteomes" id="UP000572817"/>
    </source>
</evidence>
<dbReference type="Proteomes" id="UP000572817">
    <property type="component" value="Unassembled WGS sequence"/>
</dbReference>